<dbReference type="InterPro" id="IPR036640">
    <property type="entry name" value="ABC1_TM_sf"/>
</dbReference>
<keyword evidence="2 7" id="KW-0812">Transmembrane</keyword>
<dbReference type="Pfam" id="PF00664">
    <property type="entry name" value="ABC_membrane"/>
    <property type="match status" value="1"/>
</dbReference>
<dbReference type="SUPFAM" id="SSF90123">
    <property type="entry name" value="ABC transporter transmembrane region"/>
    <property type="match status" value="1"/>
</dbReference>
<dbReference type="EMBL" id="JAOWKZ010000002">
    <property type="protein sequence ID" value="MCV2872526.1"/>
    <property type="molecule type" value="Genomic_DNA"/>
</dbReference>
<reference evidence="10 11" key="1">
    <citation type="submission" date="2022-10" db="EMBL/GenBank/DDBJ databases">
        <title>Defluviimonas sp. nov., isolated from ocean surface sediments.</title>
        <authorList>
            <person name="He W."/>
            <person name="Wang L."/>
            <person name="Zhang D.-F."/>
        </authorList>
    </citation>
    <scope>NUCLEOTIDE SEQUENCE [LARGE SCALE GENOMIC DNA]</scope>
    <source>
        <strain evidence="10 11">WL0050</strain>
    </source>
</reference>
<evidence type="ECO:0000259" key="9">
    <source>
        <dbReference type="PROSITE" id="PS50929"/>
    </source>
</evidence>
<feature type="domain" description="ABC transporter" evidence="8">
    <location>
        <begin position="358"/>
        <end position="597"/>
    </location>
</feature>
<dbReference type="InterPro" id="IPR017871">
    <property type="entry name" value="ABC_transporter-like_CS"/>
</dbReference>
<comment type="subcellular location">
    <subcellularLocation>
        <location evidence="1">Cell membrane</location>
        <topology evidence="1">Multi-pass membrane protein</topology>
    </subcellularLocation>
</comment>
<dbReference type="InterPro" id="IPR011527">
    <property type="entry name" value="ABC1_TM_dom"/>
</dbReference>
<sequence>MKMGDMIDAFRPAEGPPPRTLGRFLLWCLSGAWGPLILAAAISAVAGTMEVVTAWYLGAVVDLATSADAMTVFADHWQLLVGFVVFLVVARPIAFGLSAASNSIVVQPNVLPLVLSRLHRWTMGQAVTFFDNDFAGRIAQKQMQAARAVTDVASETINTIAFALASLVGSVLFLLTINSWMALVLGVWIVLYLALIRAFLPRVRGKSAARAGARAMVTGQVVDTITNIKTVKLFAHADHEDKAALRAMSGFRETALDFGVLSAWFRLALMTVAGVLPVFLIGGTLWLWSIGVTTAGDIAAAGAVSIRIAQMTGWVSFTLMSIYASIGEVEDGIRTLTPPHTLTDAPDAGQLQRIAGEVRFENVSFAYGRKKGGLDGVNLTIHLGEKIGIVGASGAGKSTLVALLLRLYDAEEGRILVDENDVREVTQESLRRQIAMVTQETAMFNRTARDNILYGRPDATEEEMVAAAKAAEADEFIHGLQDHKGRKGYDAYLGERGVKLSGGQRQRIALARAFLKDAPILVLDEATSALDSEVEAQVQGALHRVMEGKTVLAIAHRLSTIAEMDRIVVLDQGRIVEQGSHAELLAKGGLYARYWDRQSGGFICVEEAAE</sequence>
<keyword evidence="3" id="KW-0547">Nucleotide-binding</keyword>
<feature type="transmembrane region" description="Helical" evidence="7">
    <location>
        <begin position="24"/>
        <end position="57"/>
    </location>
</feature>
<name>A0ABT2ZN05_9RHOB</name>
<dbReference type="PROSITE" id="PS00211">
    <property type="entry name" value="ABC_TRANSPORTER_1"/>
    <property type="match status" value="1"/>
</dbReference>
<keyword evidence="6 7" id="KW-0472">Membrane</keyword>
<dbReference type="InterPro" id="IPR039421">
    <property type="entry name" value="Type_1_exporter"/>
</dbReference>
<dbReference type="GO" id="GO:0005524">
    <property type="term" value="F:ATP binding"/>
    <property type="evidence" value="ECO:0007669"/>
    <property type="project" value="UniProtKB-KW"/>
</dbReference>
<feature type="domain" description="ABC transmembrane type-1" evidence="9">
    <location>
        <begin position="37"/>
        <end position="324"/>
    </location>
</feature>
<keyword evidence="11" id="KW-1185">Reference proteome</keyword>
<dbReference type="SUPFAM" id="SSF52540">
    <property type="entry name" value="P-loop containing nucleoside triphosphate hydrolases"/>
    <property type="match status" value="1"/>
</dbReference>
<gene>
    <name evidence="10" type="ORF">OEZ71_09470</name>
</gene>
<evidence type="ECO:0000313" key="11">
    <source>
        <dbReference type="Proteomes" id="UP001652564"/>
    </source>
</evidence>
<evidence type="ECO:0000256" key="7">
    <source>
        <dbReference type="SAM" id="Phobius"/>
    </source>
</evidence>
<feature type="transmembrane region" description="Helical" evidence="7">
    <location>
        <begin position="181"/>
        <end position="200"/>
    </location>
</feature>
<feature type="transmembrane region" description="Helical" evidence="7">
    <location>
        <begin position="77"/>
        <end position="97"/>
    </location>
</feature>
<dbReference type="InterPro" id="IPR003439">
    <property type="entry name" value="ABC_transporter-like_ATP-bd"/>
</dbReference>
<evidence type="ECO:0000256" key="6">
    <source>
        <dbReference type="ARBA" id="ARBA00023136"/>
    </source>
</evidence>
<proteinExistence type="predicted"/>
<dbReference type="Pfam" id="PF00005">
    <property type="entry name" value="ABC_tran"/>
    <property type="match status" value="1"/>
</dbReference>
<accession>A0ABT2ZN05</accession>
<evidence type="ECO:0000256" key="5">
    <source>
        <dbReference type="ARBA" id="ARBA00022989"/>
    </source>
</evidence>
<dbReference type="Proteomes" id="UP001652564">
    <property type="component" value="Unassembled WGS sequence"/>
</dbReference>
<dbReference type="RefSeq" id="WP_263739708.1">
    <property type="nucleotide sequence ID" value="NZ_JAOWKZ010000002.1"/>
</dbReference>
<feature type="transmembrane region" description="Helical" evidence="7">
    <location>
        <begin position="157"/>
        <end position="175"/>
    </location>
</feature>
<evidence type="ECO:0000256" key="3">
    <source>
        <dbReference type="ARBA" id="ARBA00022741"/>
    </source>
</evidence>
<dbReference type="Gene3D" id="1.20.1560.10">
    <property type="entry name" value="ABC transporter type 1, transmembrane domain"/>
    <property type="match status" value="1"/>
</dbReference>
<evidence type="ECO:0000256" key="2">
    <source>
        <dbReference type="ARBA" id="ARBA00022692"/>
    </source>
</evidence>
<dbReference type="PANTHER" id="PTHR43394:SF1">
    <property type="entry name" value="ATP-BINDING CASSETTE SUB-FAMILY B MEMBER 10, MITOCHONDRIAL"/>
    <property type="match status" value="1"/>
</dbReference>
<comment type="caution">
    <text evidence="10">The sequence shown here is derived from an EMBL/GenBank/DDBJ whole genome shotgun (WGS) entry which is preliminary data.</text>
</comment>
<keyword evidence="4 10" id="KW-0067">ATP-binding</keyword>
<dbReference type="InterPro" id="IPR027417">
    <property type="entry name" value="P-loop_NTPase"/>
</dbReference>
<evidence type="ECO:0000256" key="1">
    <source>
        <dbReference type="ARBA" id="ARBA00004651"/>
    </source>
</evidence>
<feature type="transmembrane region" description="Helical" evidence="7">
    <location>
        <begin position="267"/>
        <end position="288"/>
    </location>
</feature>
<organism evidence="10 11">
    <name type="scientific">Albidovulum litorale</name>
    <dbReference type="NCBI Taxonomy" id="2984134"/>
    <lineage>
        <taxon>Bacteria</taxon>
        <taxon>Pseudomonadati</taxon>
        <taxon>Pseudomonadota</taxon>
        <taxon>Alphaproteobacteria</taxon>
        <taxon>Rhodobacterales</taxon>
        <taxon>Paracoccaceae</taxon>
        <taxon>Albidovulum</taxon>
    </lineage>
</organism>
<evidence type="ECO:0000259" key="8">
    <source>
        <dbReference type="PROSITE" id="PS50893"/>
    </source>
</evidence>
<dbReference type="InterPro" id="IPR003593">
    <property type="entry name" value="AAA+_ATPase"/>
</dbReference>
<keyword evidence="5 7" id="KW-1133">Transmembrane helix</keyword>
<dbReference type="SMART" id="SM00382">
    <property type="entry name" value="AAA"/>
    <property type="match status" value="1"/>
</dbReference>
<protein>
    <submittedName>
        <fullName evidence="10">ABC transporter ATP-binding protein/permease</fullName>
    </submittedName>
</protein>
<dbReference type="Gene3D" id="3.40.50.300">
    <property type="entry name" value="P-loop containing nucleotide triphosphate hydrolases"/>
    <property type="match status" value="1"/>
</dbReference>
<dbReference type="PROSITE" id="PS50929">
    <property type="entry name" value="ABC_TM1F"/>
    <property type="match status" value="1"/>
</dbReference>
<dbReference type="PROSITE" id="PS50893">
    <property type="entry name" value="ABC_TRANSPORTER_2"/>
    <property type="match status" value="1"/>
</dbReference>
<evidence type="ECO:0000256" key="4">
    <source>
        <dbReference type="ARBA" id="ARBA00022840"/>
    </source>
</evidence>
<evidence type="ECO:0000313" key="10">
    <source>
        <dbReference type="EMBL" id="MCV2872526.1"/>
    </source>
</evidence>
<dbReference type="PANTHER" id="PTHR43394">
    <property type="entry name" value="ATP-DEPENDENT PERMEASE MDL1, MITOCHONDRIAL"/>
    <property type="match status" value="1"/>
</dbReference>